<evidence type="ECO:0000313" key="2">
    <source>
        <dbReference type="Proteomes" id="UP000051587"/>
    </source>
</evidence>
<proteinExistence type="predicted"/>
<dbReference type="Proteomes" id="UP000051587">
    <property type="component" value="Unassembled WGS sequence"/>
</dbReference>
<dbReference type="SUPFAM" id="SSF52540">
    <property type="entry name" value="P-loop containing nucleoside triphosphate hydrolases"/>
    <property type="match status" value="1"/>
</dbReference>
<organism evidence="1 2">
    <name type="scientific">Thalassovita gelatinovora</name>
    <name type="common">Thalassobius gelatinovorus</name>
    <dbReference type="NCBI Taxonomy" id="53501"/>
    <lineage>
        <taxon>Bacteria</taxon>
        <taxon>Pseudomonadati</taxon>
        <taxon>Pseudomonadota</taxon>
        <taxon>Alphaproteobacteria</taxon>
        <taxon>Rhodobacterales</taxon>
        <taxon>Roseobacteraceae</taxon>
        <taxon>Thalassovita</taxon>
    </lineage>
</organism>
<name>A0A0P1FIM3_THAGE</name>
<dbReference type="EMBL" id="CYSA01000026">
    <property type="protein sequence ID" value="CUH67595.1"/>
    <property type="molecule type" value="Genomic_DNA"/>
</dbReference>
<protein>
    <submittedName>
        <fullName evidence="1">Topology modulation protein</fullName>
    </submittedName>
</protein>
<dbReference type="PANTHER" id="PTHR37816:SF2">
    <property type="entry name" value="DNA TOPOLOGY MODULATION PROTEIN FLAR-RELATED PROTEIN"/>
    <property type="match status" value="1"/>
</dbReference>
<dbReference type="InterPro" id="IPR052922">
    <property type="entry name" value="Cytidylate_Kinase-2"/>
</dbReference>
<evidence type="ECO:0000313" key="1">
    <source>
        <dbReference type="EMBL" id="CUH67595.1"/>
    </source>
</evidence>
<dbReference type="InterPro" id="IPR027417">
    <property type="entry name" value="P-loop_NTPase"/>
</dbReference>
<reference evidence="1 2" key="1">
    <citation type="submission" date="2015-09" db="EMBL/GenBank/DDBJ databases">
        <authorList>
            <consortium name="Swine Surveillance"/>
        </authorList>
    </citation>
    <scope>NUCLEOTIDE SEQUENCE [LARGE SCALE GENOMIC DNA]</scope>
    <source>
        <strain evidence="1 2">CECT 4357</strain>
    </source>
</reference>
<dbReference type="AlphaFoldDB" id="A0A0P1FIM3"/>
<dbReference type="STRING" id="53501.SAMN04488043_101164"/>
<dbReference type="RefSeq" id="WP_199484665.1">
    <property type="nucleotide sequence ID" value="NZ_CP051181.1"/>
</dbReference>
<gene>
    <name evidence="1" type="ORF">TG4357_03096</name>
</gene>
<sequence length="184" mass="20157">MMRRVYITGASGAGVSTLGKALAATLNVPQADIDDYYWLPTEIPFSTRRRVTDRISLLETALGPKGWVLSGSFESWADPLLGGLDLVVFVTAPTAVRLARLRAREKARFGDRIEPGGDMAGIHAGFMAWASRYDEPGFSGRNRTQHEDWLDANPYPVLRLNGTQPTAEQVKAVIDHPALAKTYA</sequence>
<dbReference type="PANTHER" id="PTHR37816">
    <property type="entry name" value="YALI0E33011P"/>
    <property type="match status" value="1"/>
</dbReference>
<keyword evidence="2" id="KW-1185">Reference proteome</keyword>
<accession>A0A0P1FIM3</accession>
<dbReference type="Gene3D" id="3.40.50.300">
    <property type="entry name" value="P-loop containing nucleotide triphosphate hydrolases"/>
    <property type="match status" value="1"/>
</dbReference>
<dbReference type="NCBIfam" id="NF004861">
    <property type="entry name" value="PRK06217.1"/>
    <property type="match status" value="1"/>
</dbReference>